<dbReference type="Proteomes" id="UP000316714">
    <property type="component" value="Unassembled WGS sequence"/>
</dbReference>
<accession>A0A5C5VGV2</accession>
<feature type="compositionally biased region" description="Basic and acidic residues" evidence="1">
    <location>
        <begin position="121"/>
        <end position="131"/>
    </location>
</feature>
<feature type="compositionally biased region" description="Basic and acidic residues" evidence="1">
    <location>
        <begin position="101"/>
        <end position="110"/>
    </location>
</feature>
<feature type="region of interest" description="Disordered" evidence="1">
    <location>
        <begin position="101"/>
        <end position="131"/>
    </location>
</feature>
<evidence type="ECO:0000256" key="1">
    <source>
        <dbReference type="SAM" id="MobiDB-lite"/>
    </source>
</evidence>
<keyword evidence="3" id="KW-1185">Reference proteome</keyword>
<dbReference type="AlphaFoldDB" id="A0A5C5VGV2"/>
<dbReference type="EMBL" id="SIHJ01000001">
    <property type="protein sequence ID" value="TWT37187.1"/>
    <property type="molecule type" value="Genomic_DNA"/>
</dbReference>
<sequence length="131" mass="14666">MSNNKQGERLDALCHRVIVPAGFDPKNDAEIERMLEALGGDDTAERTDRILLKVLGKRRMAWEEPVAEAYECDTNDAAANEFVEMFRAPGEPLSEDLEAKLREMEQRAMEEPSEDGETGPNEERGERGGSK</sequence>
<name>A0A5C5VGV2_9BACT</name>
<protein>
    <submittedName>
        <fullName evidence="2">Uncharacterized protein</fullName>
    </submittedName>
</protein>
<reference evidence="2 3" key="1">
    <citation type="submission" date="2019-02" db="EMBL/GenBank/DDBJ databases">
        <title>Deep-cultivation of Planctomycetes and their phenomic and genomic characterization uncovers novel biology.</title>
        <authorList>
            <person name="Wiegand S."/>
            <person name="Jogler M."/>
            <person name="Boedeker C."/>
            <person name="Pinto D."/>
            <person name="Vollmers J."/>
            <person name="Rivas-Marin E."/>
            <person name="Kohn T."/>
            <person name="Peeters S.H."/>
            <person name="Heuer A."/>
            <person name="Rast P."/>
            <person name="Oberbeckmann S."/>
            <person name="Bunk B."/>
            <person name="Jeske O."/>
            <person name="Meyerdierks A."/>
            <person name="Storesund J.E."/>
            <person name="Kallscheuer N."/>
            <person name="Luecker S."/>
            <person name="Lage O.M."/>
            <person name="Pohl T."/>
            <person name="Merkel B.J."/>
            <person name="Hornburger P."/>
            <person name="Mueller R.-W."/>
            <person name="Bruemmer F."/>
            <person name="Labrenz M."/>
            <person name="Spormann A.M."/>
            <person name="Op Den Camp H."/>
            <person name="Overmann J."/>
            <person name="Amann R."/>
            <person name="Jetten M.S.M."/>
            <person name="Mascher T."/>
            <person name="Medema M.H."/>
            <person name="Devos D.P."/>
            <person name="Kaster A.-K."/>
            <person name="Ovreas L."/>
            <person name="Rohde M."/>
            <person name="Galperin M.Y."/>
            <person name="Jogler C."/>
        </authorList>
    </citation>
    <scope>NUCLEOTIDE SEQUENCE [LARGE SCALE GENOMIC DNA]</scope>
    <source>
        <strain evidence="2 3">KOR34</strain>
    </source>
</reference>
<organism evidence="2 3">
    <name type="scientific">Posidoniimonas corsicana</name>
    <dbReference type="NCBI Taxonomy" id="1938618"/>
    <lineage>
        <taxon>Bacteria</taxon>
        <taxon>Pseudomonadati</taxon>
        <taxon>Planctomycetota</taxon>
        <taxon>Planctomycetia</taxon>
        <taxon>Pirellulales</taxon>
        <taxon>Lacipirellulaceae</taxon>
        <taxon>Posidoniimonas</taxon>
    </lineage>
</organism>
<proteinExistence type="predicted"/>
<gene>
    <name evidence="2" type="ORF">KOR34_21340</name>
</gene>
<evidence type="ECO:0000313" key="2">
    <source>
        <dbReference type="EMBL" id="TWT37187.1"/>
    </source>
</evidence>
<comment type="caution">
    <text evidence="2">The sequence shown here is derived from an EMBL/GenBank/DDBJ whole genome shotgun (WGS) entry which is preliminary data.</text>
</comment>
<dbReference type="OrthoDB" id="291772at2"/>
<evidence type="ECO:0000313" key="3">
    <source>
        <dbReference type="Proteomes" id="UP000316714"/>
    </source>
</evidence>
<dbReference type="RefSeq" id="WP_146564538.1">
    <property type="nucleotide sequence ID" value="NZ_SIHJ01000001.1"/>
</dbReference>